<proteinExistence type="predicted"/>
<dbReference type="InterPro" id="IPR035965">
    <property type="entry name" value="PAS-like_dom_sf"/>
</dbReference>
<feature type="compositionally biased region" description="Polar residues" evidence="9">
    <location>
        <begin position="469"/>
        <end position="479"/>
    </location>
</feature>
<dbReference type="Gene3D" id="3.30.565.10">
    <property type="entry name" value="Histidine kinase-like ATPase, C-terminal domain"/>
    <property type="match status" value="1"/>
</dbReference>
<dbReference type="GO" id="GO:0004673">
    <property type="term" value="F:protein histidine kinase activity"/>
    <property type="evidence" value="ECO:0007669"/>
    <property type="project" value="UniProtKB-EC"/>
</dbReference>
<keyword evidence="4" id="KW-0808">Transferase</keyword>
<keyword evidence="3" id="KW-0597">Phosphoprotein</keyword>
<dbReference type="SMART" id="SM00387">
    <property type="entry name" value="HATPase_c"/>
    <property type="match status" value="1"/>
</dbReference>
<dbReference type="SUPFAM" id="SSF55785">
    <property type="entry name" value="PYP-like sensor domain (PAS domain)"/>
    <property type="match status" value="2"/>
</dbReference>
<dbReference type="Pfam" id="PF13581">
    <property type="entry name" value="HATPase_c_2"/>
    <property type="match status" value="1"/>
</dbReference>
<dbReference type="InterPro" id="IPR000014">
    <property type="entry name" value="PAS"/>
</dbReference>
<protein>
    <recommendedName>
        <fullName evidence="2">histidine kinase</fullName>
        <ecNumber evidence="2">2.7.13.3</ecNumber>
    </recommendedName>
</protein>
<dbReference type="InterPro" id="IPR011495">
    <property type="entry name" value="Sig_transdc_His_kin_sub2_dim/P"/>
</dbReference>
<dbReference type="PROSITE" id="PS50113">
    <property type="entry name" value="PAC"/>
    <property type="match status" value="1"/>
</dbReference>
<feature type="compositionally biased region" description="Basic and acidic residues" evidence="9">
    <location>
        <begin position="480"/>
        <end position="493"/>
    </location>
</feature>
<dbReference type="InterPro" id="IPR005467">
    <property type="entry name" value="His_kinase_dom"/>
</dbReference>
<evidence type="ECO:0000256" key="9">
    <source>
        <dbReference type="SAM" id="MobiDB-lite"/>
    </source>
</evidence>
<dbReference type="InterPro" id="IPR036890">
    <property type="entry name" value="HATPase_C_sf"/>
</dbReference>
<dbReference type="Gene3D" id="3.30.450.20">
    <property type="entry name" value="PAS domain"/>
    <property type="match status" value="2"/>
</dbReference>
<dbReference type="AlphaFoldDB" id="A0A9X2RFW3"/>
<dbReference type="NCBIfam" id="TIGR00229">
    <property type="entry name" value="sensory_box"/>
    <property type="match status" value="2"/>
</dbReference>
<evidence type="ECO:0000256" key="4">
    <source>
        <dbReference type="ARBA" id="ARBA00022679"/>
    </source>
</evidence>
<keyword evidence="8" id="KW-0843">Virulence</keyword>
<dbReference type="EC" id="2.7.13.3" evidence="2"/>
<dbReference type="Pfam" id="PF13426">
    <property type="entry name" value="PAS_9"/>
    <property type="match status" value="1"/>
</dbReference>
<name>A0A9X2RFW3_9BACT</name>
<sequence length="493" mass="55948">MVSTSYSHQILDNIPNSVFVINVHANGLFSIKDVNKAQLAFINKERDEIVGKYTHEIFPAEVANHLKNVYQRCVNEGKRISYEEKINLPDKGERYYLTTLTPLNDDDGSIASLVGTSIDITEQKLTEQSLRKSEEQYRGFVQNSTEGIYLFEFEKPIDTSLPPLEQVSMFFKHGYLAACNEAMAEMYGYNDSSEIVGKRLEFFFGSEKSEHSIEYFKNIIDSNYNIKDALSIELDKDGNTKYFFNNISGIVENGALTRVWATQKDVTTEKAAERKLQESLAEKNTLLSEIHHRVKNNLAVVSGMMQLQAYEADNDSLKEKLYDSVVRIKTMATVHELLYQSQSFSKLEFSDTLTRLVENISETLQTTTNVEVDIDCELIHLNINQAIPASLIVNEVLTNTYKHAFPDKEEGNISFTLSERDKLIRIEITDNGIGFPTDKNLEQGTLGVHLIDVLSQQIEASYEYENNKEGNGTSFSMSFKRTDSSEIADHQLS</sequence>
<dbReference type="InterPro" id="IPR000700">
    <property type="entry name" value="PAS-assoc_C"/>
</dbReference>
<evidence type="ECO:0000256" key="1">
    <source>
        <dbReference type="ARBA" id="ARBA00000085"/>
    </source>
</evidence>
<dbReference type="SUPFAM" id="SSF55874">
    <property type="entry name" value="ATPase domain of HSP90 chaperone/DNA topoisomerase II/histidine kinase"/>
    <property type="match status" value="1"/>
</dbReference>
<dbReference type="GO" id="GO:0005524">
    <property type="term" value="F:ATP binding"/>
    <property type="evidence" value="ECO:0007669"/>
    <property type="project" value="UniProtKB-KW"/>
</dbReference>
<gene>
    <name evidence="13" type="ORF">NM125_14715</name>
</gene>
<dbReference type="Pfam" id="PF08448">
    <property type="entry name" value="PAS_4"/>
    <property type="match status" value="1"/>
</dbReference>
<accession>A0A9X2RFW3</accession>
<feature type="domain" description="Histidine kinase" evidence="10">
    <location>
        <begin position="289"/>
        <end position="483"/>
    </location>
</feature>
<evidence type="ECO:0000313" key="14">
    <source>
        <dbReference type="Proteomes" id="UP001139125"/>
    </source>
</evidence>
<comment type="catalytic activity">
    <reaction evidence="1">
        <text>ATP + protein L-histidine = ADP + protein N-phospho-L-histidine.</text>
        <dbReference type="EC" id="2.7.13.3"/>
    </reaction>
</comment>
<dbReference type="PROSITE" id="PS50109">
    <property type="entry name" value="HIS_KIN"/>
    <property type="match status" value="1"/>
</dbReference>
<evidence type="ECO:0000256" key="3">
    <source>
        <dbReference type="ARBA" id="ARBA00022553"/>
    </source>
</evidence>
<feature type="region of interest" description="Disordered" evidence="9">
    <location>
        <begin position="467"/>
        <end position="493"/>
    </location>
</feature>
<dbReference type="Pfam" id="PF07568">
    <property type="entry name" value="HisKA_2"/>
    <property type="match status" value="1"/>
</dbReference>
<evidence type="ECO:0000259" key="10">
    <source>
        <dbReference type="PROSITE" id="PS50109"/>
    </source>
</evidence>
<evidence type="ECO:0000313" key="13">
    <source>
        <dbReference type="EMBL" id="MCP9292840.1"/>
    </source>
</evidence>
<evidence type="ECO:0000259" key="12">
    <source>
        <dbReference type="PROSITE" id="PS50113"/>
    </source>
</evidence>
<evidence type="ECO:0000256" key="7">
    <source>
        <dbReference type="ARBA" id="ARBA00022840"/>
    </source>
</evidence>
<keyword evidence="7" id="KW-0067">ATP-binding</keyword>
<dbReference type="PANTHER" id="PTHR41523">
    <property type="entry name" value="TWO-COMPONENT SYSTEM SENSOR PROTEIN"/>
    <property type="match status" value="1"/>
</dbReference>
<reference evidence="13" key="1">
    <citation type="submission" date="2022-06" db="EMBL/GenBank/DDBJ databases">
        <title>Gracilimonas sp. CAU 1638 isolated from sea sediment.</title>
        <authorList>
            <person name="Kim W."/>
        </authorList>
    </citation>
    <scope>NUCLEOTIDE SEQUENCE</scope>
    <source>
        <strain evidence="13">CAU 1638</strain>
    </source>
</reference>
<keyword evidence="14" id="KW-1185">Reference proteome</keyword>
<dbReference type="CDD" id="cd00130">
    <property type="entry name" value="PAS"/>
    <property type="match status" value="1"/>
</dbReference>
<evidence type="ECO:0000256" key="2">
    <source>
        <dbReference type="ARBA" id="ARBA00012438"/>
    </source>
</evidence>
<dbReference type="PROSITE" id="PS50112">
    <property type="entry name" value="PAS"/>
    <property type="match status" value="1"/>
</dbReference>
<dbReference type="InterPro" id="IPR003594">
    <property type="entry name" value="HATPase_dom"/>
</dbReference>
<dbReference type="PANTHER" id="PTHR41523:SF8">
    <property type="entry name" value="ETHYLENE RESPONSE SENSOR PROTEIN"/>
    <property type="match status" value="1"/>
</dbReference>
<feature type="domain" description="PAS" evidence="11">
    <location>
        <begin position="3"/>
        <end position="77"/>
    </location>
</feature>
<evidence type="ECO:0000256" key="6">
    <source>
        <dbReference type="ARBA" id="ARBA00022777"/>
    </source>
</evidence>
<dbReference type="InterPro" id="IPR013656">
    <property type="entry name" value="PAS_4"/>
</dbReference>
<dbReference type="Proteomes" id="UP001139125">
    <property type="component" value="Unassembled WGS sequence"/>
</dbReference>
<comment type="caution">
    <text evidence="13">The sequence shown here is derived from an EMBL/GenBank/DDBJ whole genome shotgun (WGS) entry which is preliminary data.</text>
</comment>
<keyword evidence="6" id="KW-0418">Kinase</keyword>
<keyword evidence="5" id="KW-0547">Nucleotide-binding</keyword>
<feature type="domain" description="PAC" evidence="12">
    <location>
        <begin position="80"/>
        <end position="132"/>
    </location>
</feature>
<organism evidence="13 14">
    <name type="scientific">Gracilimonas sediminicola</name>
    <dbReference type="NCBI Taxonomy" id="2952158"/>
    <lineage>
        <taxon>Bacteria</taxon>
        <taxon>Pseudomonadati</taxon>
        <taxon>Balneolota</taxon>
        <taxon>Balneolia</taxon>
        <taxon>Balneolales</taxon>
        <taxon>Balneolaceae</taxon>
        <taxon>Gracilimonas</taxon>
    </lineage>
</organism>
<dbReference type="EMBL" id="JANDBC010000003">
    <property type="protein sequence ID" value="MCP9292840.1"/>
    <property type="molecule type" value="Genomic_DNA"/>
</dbReference>
<evidence type="ECO:0000256" key="5">
    <source>
        <dbReference type="ARBA" id="ARBA00022741"/>
    </source>
</evidence>
<evidence type="ECO:0000256" key="8">
    <source>
        <dbReference type="ARBA" id="ARBA00023026"/>
    </source>
</evidence>
<dbReference type="RefSeq" id="WP_255135739.1">
    <property type="nucleotide sequence ID" value="NZ_JANDBC010000003.1"/>
</dbReference>
<evidence type="ECO:0000259" key="11">
    <source>
        <dbReference type="PROSITE" id="PS50112"/>
    </source>
</evidence>